<dbReference type="PANTHER" id="PTHR35004:SF7">
    <property type="entry name" value="INTEGRASE PROTEIN"/>
    <property type="match status" value="1"/>
</dbReference>
<evidence type="ECO:0000313" key="2">
    <source>
        <dbReference type="Proteomes" id="UP000198894"/>
    </source>
</evidence>
<evidence type="ECO:0000313" key="1">
    <source>
        <dbReference type="EMBL" id="SDK65589.1"/>
    </source>
</evidence>
<dbReference type="Proteomes" id="UP000198894">
    <property type="component" value="Unassembled WGS sequence"/>
</dbReference>
<organism evidence="1 2">
    <name type="scientific">Mesorhizobium muleiense</name>
    <dbReference type="NCBI Taxonomy" id="1004279"/>
    <lineage>
        <taxon>Bacteria</taxon>
        <taxon>Pseudomonadati</taxon>
        <taxon>Pseudomonadota</taxon>
        <taxon>Alphaproteobacteria</taxon>
        <taxon>Hyphomicrobiales</taxon>
        <taxon>Phyllobacteriaceae</taxon>
        <taxon>Mesorhizobium</taxon>
    </lineage>
</organism>
<dbReference type="PANTHER" id="PTHR35004">
    <property type="entry name" value="TRANSPOSASE RV3428C-RELATED"/>
    <property type="match status" value="1"/>
</dbReference>
<dbReference type="EMBL" id="FNEE01000018">
    <property type="protein sequence ID" value="SDK65589.1"/>
    <property type="molecule type" value="Genomic_DNA"/>
</dbReference>
<accession>A0A1G9DP02</accession>
<dbReference type="AlphaFoldDB" id="A0A1G9DP02"/>
<reference evidence="2" key="1">
    <citation type="submission" date="2016-10" db="EMBL/GenBank/DDBJ databases">
        <authorList>
            <person name="Varghese N."/>
            <person name="Submissions S."/>
        </authorList>
    </citation>
    <scope>NUCLEOTIDE SEQUENCE [LARGE SCALE GENOMIC DNA]</scope>
    <source>
        <strain evidence="2">CGMCC 1.11022</strain>
    </source>
</reference>
<name>A0A1G9DP02_9HYPH</name>
<proteinExistence type="predicted"/>
<gene>
    <name evidence="1" type="ORF">SAMN05428953_11880</name>
</gene>
<dbReference type="SUPFAM" id="SSF53098">
    <property type="entry name" value="Ribonuclease H-like"/>
    <property type="match status" value="1"/>
</dbReference>
<protein>
    <submittedName>
        <fullName evidence="1">Integrase core domain-containing protein</fullName>
    </submittedName>
</protein>
<dbReference type="InterPro" id="IPR012337">
    <property type="entry name" value="RNaseH-like_sf"/>
</dbReference>
<dbReference type="GO" id="GO:0003676">
    <property type="term" value="F:nucleic acid binding"/>
    <property type="evidence" value="ECO:0007669"/>
    <property type="project" value="InterPro"/>
</dbReference>
<dbReference type="InterPro" id="IPR036397">
    <property type="entry name" value="RNaseH_sf"/>
</dbReference>
<sequence length="123" mass="14433">MRLCHSRMFFVRAYPRETQEMVFDAHDRAFAFFRGACTRGIYDNMKTAVDAIFIGRDHRYNRRFAQMCGHYLVEPEACTPAAGWEKGQVENQVGLVRERFFTPRLRFKTLEDLNGWLADKCVA</sequence>
<dbReference type="Gene3D" id="3.30.420.10">
    <property type="entry name" value="Ribonuclease H-like superfamily/Ribonuclease H"/>
    <property type="match status" value="1"/>
</dbReference>
<keyword evidence="2" id="KW-1185">Reference proteome</keyword>